<evidence type="ECO:0000256" key="2">
    <source>
        <dbReference type="ARBA" id="ARBA00023002"/>
    </source>
</evidence>
<dbReference type="InterPro" id="IPR002347">
    <property type="entry name" value="SDR_fam"/>
</dbReference>
<evidence type="ECO:0000256" key="1">
    <source>
        <dbReference type="ARBA" id="ARBA00006484"/>
    </source>
</evidence>
<organism evidence="4 5">
    <name type="scientific">Naumannella halotolerans</name>
    <dbReference type="NCBI Taxonomy" id="993414"/>
    <lineage>
        <taxon>Bacteria</taxon>
        <taxon>Bacillati</taxon>
        <taxon>Actinomycetota</taxon>
        <taxon>Actinomycetes</taxon>
        <taxon>Propionibacteriales</taxon>
        <taxon>Propionibacteriaceae</taxon>
        <taxon>Naumannella</taxon>
    </lineage>
</organism>
<comment type="similarity">
    <text evidence="1">Belongs to the short-chain dehydrogenases/reductases (SDR) family.</text>
</comment>
<dbReference type="Pfam" id="PF13561">
    <property type="entry name" value="adh_short_C2"/>
    <property type="match status" value="1"/>
</dbReference>
<dbReference type="RefSeq" id="WP_133753979.1">
    <property type="nucleotide sequence ID" value="NZ_CP171129.1"/>
</dbReference>
<evidence type="ECO:0000313" key="5">
    <source>
        <dbReference type="Proteomes" id="UP000295371"/>
    </source>
</evidence>
<dbReference type="Gene3D" id="3.40.50.720">
    <property type="entry name" value="NAD(P)-binding Rossmann-like Domain"/>
    <property type="match status" value="1"/>
</dbReference>
<comment type="caution">
    <text evidence="4">The sequence shown here is derived from an EMBL/GenBank/DDBJ whole genome shotgun (WGS) entry which is preliminary data.</text>
</comment>
<dbReference type="SUPFAM" id="SSF51735">
    <property type="entry name" value="NAD(P)-binding Rossmann-fold domains"/>
    <property type="match status" value="1"/>
</dbReference>
<evidence type="ECO:0000313" key="4">
    <source>
        <dbReference type="EMBL" id="TDT33469.1"/>
    </source>
</evidence>
<dbReference type="PRINTS" id="PR00081">
    <property type="entry name" value="GDHRDH"/>
</dbReference>
<keyword evidence="5" id="KW-1185">Reference proteome</keyword>
<dbReference type="AlphaFoldDB" id="A0A4R7JAP5"/>
<dbReference type="InterPro" id="IPR036291">
    <property type="entry name" value="NAD(P)-bd_dom_sf"/>
</dbReference>
<reference evidence="4 5" key="1">
    <citation type="submission" date="2019-03" db="EMBL/GenBank/DDBJ databases">
        <title>Genomic Encyclopedia of Archaeal and Bacterial Type Strains, Phase II (KMG-II): from individual species to whole genera.</title>
        <authorList>
            <person name="Goeker M."/>
        </authorList>
    </citation>
    <scope>NUCLEOTIDE SEQUENCE [LARGE SCALE GENOMIC DNA]</scope>
    <source>
        <strain evidence="4 5">DSM 24323</strain>
    </source>
</reference>
<evidence type="ECO:0000259" key="3">
    <source>
        <dbReference type="SMART" id="SM00822"/>
    </source>
</evidence>
<dbReference type="InterPro" id="IPR020904">
    <property type="entry name" value="Sc_DH/Rdtase_CS"/>
</dbReference>
<dbReference type="Proteomes" id="UP000295371">
    <property type="component" value="Unassembled WGS sequence"/>
</dbReference>
<dbReference type="EMBL" id="SOAW01000001">
    <property type="protein sequence ID" value="TDT33469.1"/>
    <property type="molecule type" value="Genomic_DNA"/>
</dbReference>
<protein>
    <submittedName>
        <fullName evidence="4">NAD(P)-dependent dehydrogenase (Short-subunit alcohol dehydrogenase family)</fullName>
    </submittedName>
</protein>
<dbReference type="OrthoDB" id="9775296at2"/>
<dbReference type="GO" id="GO:0016616">
    <property type="term" value="F:oxidoreductase activity, acting on the CH-OH group of donors, NAD or NADP as acceptor"/>
    <property type="evidence" value="ECO:0007669"/>
    <property type="project" value="TreeGrafter"/>
</dbReference>
<dbReference type="PROSITE" id="PS00061">
    <property type="entry name" value="ADH_SHORT"/>
    <property type="match status" value="1"/>
</dbReference>
<dbReference type="SMART" id="SM00822">
    <property type="entry name" value="PKS_KR"/>
    <property type="match status" value="1"/>
</dbReference>
<dbReference type="PANTHER" id="PTHR42760:SF115">
    <property type="entry name" value="3-OXOACYL-[ACYL-CARRIER-PROTEIN] REDUCTASE FABG"/>
    <property type="match status" value="1"/>
</dbReference>
<dbReference type="CDD" id="cd05233">
    <property type="entry name" value="SDR_c"/>
    <property type="match status" value="1"/>
</dbReference>
<dbReference type="InterPro" id="IPR057326">
    <property type="entry name" value="KR_dom"/>
</dbReference>
<feature type="domain" description="Ketoreductase" evidence="3">
    <location>
        <begin position="7"/>
        <end position="169"/>
    </location>
</feature>
<sequence>MFDLSQKVALVTGAGSGIGKQVCSSLAERGAVVAGADLRGAEHTPDVTDPAAVHEVVARVVAEHGRLDIVVNSAGVARLADAAELGEDDWDLTLDVNLKGTFFVCQAAAPQMIEQGGGRIINLASQAASVALAGHAAYCASKAGVNGLTRVLALERGPFGICVNAVSPTVVLTDLGRKAWDNPAGEAHRAEIPNGRFAEPEEVAAAVCYLASDEAAMVNGSELRVDGGFTIR</sequence>
<accession>A0A4R7JAP5</accession>
<name>A0A4R7JAP5_9ACTN</name>
<dbReference type="PANTHER" id="PTHR42760">
    <property type="entry name" value="SHORT-CHAIN DEHYDROGENASES/REDUCTASES FAMILY MEMBER"/>
    <property type="match status" value="1"/>
</dbReference>
<keyword evidence="2" id="KW-0560">Oxidoreductase</keyword>
<dbReference type="FunFam" id="3.40.50.720:FF:000084">
    <property type="entry name" value="Short-chain dehydrogenase reductase"/>
    <property type="match status" value="1"/>
</dbReference>
<dbReference type="PRINTS" id="PR00080">
    <property type="entry name" value="SDRFAMILY"/>
</dbReference>
<gene>
    <name evidence="4" type="ORF">CLV29_1087</name>
</gene>
<dbReference type="NCBIfam" id="NF005309">
    <property type="entry name" value="PRK06841.1"/>
    <property type="match status" value="1"/>
</dbReference>
<proteinExistence type="inferred from homology"/>